<organism evidence="1 2">
    <name type="scientific">Zancudomyces culisetae</name>
    <name type="common">Gut fungus</name>
    <name type="synonym">Smittium culisetae</name>
    <dbReference type="NCBI Taxonomy" id="1213189"/>
    <lineage>
        <taxon>Eukaryota</taxon>
        <taxon>Fungi</taxon>
        <taxon>Fungi incertae sedis</taxon>
        <taxon>Zoopagomycota</taxon>
        <taxon>Kickxellomycotina</taxon>
        <taxon>Harpellomycetes</taxon>
        <taxon>Harpellales</taxon>
        <taxon>Legeriomycetaceae</taxon>
        <taxon>Zancudomyces</taxon>
    </lineage>
</organism>
<dbReference type="AlphaFoldDB" id="A0A1R1PH00"/>
<dbReference type="Proteomes" id="UP000188320">
    <property type="component" value="Unassembled WGS sequence"/>
</dbReference>
<evidence type="ECO:0000313" key="1">
    <source>
        <dbReference type="EMBL" id="OMH80217.1"/>
    </source>
</evidence>
<gene>
    <name evidence="1" type="ORF">AX774_g6348</name>
</gene>
<proteinExistence type="predicted"/>
<reference evidence="2" key="1">
    <citation type="submission" date="2017-01" db="EMBL/GenBank/DDBJ databases">
        <authorList>
            <person name="Wang Y."/>
            <person name="White M."/>
            <person name="Kvist S."/>
            <person name="Moncalvo J.-M."/>
        </authorList>
    </citation>
    <scope>NUCLEOTIDE SEQUENCE [LARGE SCALE GENOMIC DNA]</scope>
    <source>
        <strain evidence="2">COL-18-3</strain>
    </source>
</reference>
<dbReference type="OrthoDB" id="5600508at2759"/>
<sequence length="437" mass="48909">MKESKLRTRWGNLLYRLNRDTSELMSSRAGNKILNDNCLKAINLHRSVYEAKQKSVNSILNEERVKPKSYKSIDLNTIPYSMLTKLIEREKSGLEDHFMVIQDKNISALVWAAFEIGESLGYKRFKNCYTIEQVSTLSKYIAMHGCCGIFDYKMMFIDPDYLINPLLPKEFLSIINARAFNHEKLGASSTYTHCSPNNGENPVMYTDAGTSSIIPPSFNGIDTSVYRKDLLCTPTRQIDDSISGLKIENEFLHFDFTGANSLEPNRTVQLEACLDSSAHSQNSSQYAGNSMLSGLTFENKNATQLNLVDSLIPTSEILISSPLSPTYNIGLNNTLIDDSSPQNINSINCNPVPIQLQNNFQDILFFSNYDHNNNLKPANLGAKDPASSIALNNMSMFLDSLKNNTFETQDQGLPEISLDNRLSFSQSSLLNSGISFC</sequence>
<dbReference type="EMBL" id="LSSK01001257">
    <property type="protein sequence ID" value="OMH80217.1"/>
    <property type="molecule type" value="Genomic_DNA"/>
</dbReference>
<protein>
    <submittedName>
        <fullName evidence="1">Uncharacterized protein</fullName>
    </submittedName>
</protein>
<accession>A0A1R1PH00</accession>
<keyword evidence="2" id="KW-1185">Reference proteome</keyword>
<name>A0A1R1PH00_ZANCU</name>
<evidence type="ECO:0000313" key="2">
    <source>
        <dbReference type="Proteomes" id="UP000188320"/>
    </source>
</evidence>
<comment type="caution">
    <text evidence="1">The sequence shown here is derived from an EMBL/GenBank/DDBJ whole genome shotgun (WGS) entry which is preliminary data.</text>
</comment>